<dbReference type="PROSITE" id="PS50156">
    <property type="entry name" value="SSD"/>
    <property type="match status" value="1"/>
</dbReference>
<feature type="transmembrane region" description="Helical" evidence="8">
    <location>
        <begin position="1043"/>
        <end position="1066"/>
    </location>
</feature>
<evidence type="ECO:0000256" key="6">
    <source>
        <dbReference type="ARBA" id="ARBA00038046"/>
    </source>
</evidence>
<feature type="domain" description="SSD" evidence="9">
    <location>
        <begin position="511"/>
        <end position="655"/>
    </location>
</feature>
<dbReference type="InterPro" id="IPR000731">
    <property type="entry name" value="SSD"/>
</dbReference>
<feature type="compositionally biased region" description="Basic residues" evidence="7">
    <location>
        <begin position="116"/>
        <end position="128"/>
    </location>
</feature>
<name>A0A834RGQ8_SARSC</name>
<evidence type="ECO:0000256" key="2">
    <source>
        <dbReference type="ARBA" id="ARBA00022692"/>
    </source>
</evidence>
<feature type="transmembrane region" description="Helical" evidence="8">
    <location>
        <begin position="486"/>
        <end position="507"/>
    </location>
</feature>
<protein>
    <submittedName>
        <fullName evidence="10">Protein dispatched -like protein 1</fullName>
    </submittedName>
</protein>
<evidence type="ECO:0000259" key="9">
    <source>
        <dbReference type="PROSITE" id="PS50156"/>
    </source>
</evidence>
<dbReference type="AlphaFoldDB" id="A0A834RGQ8"/>
<dbReference type="GO" id="GO:0016020">
    <property type="term" value="C:membrane"/>
    <property type="evidence" value="ECO:0007669"/>
    <property type="project" value="UniProtKB-SubCell"/>
</dbReference>
<evidence type="ECO:0000313" key="10">
    <source>
        <dbReference type="EMBL" id="KAF7495292.1"/>
    </source>
</evidence>
<accession>A0A834RGQ8</accession>
<sequence length="1174" mass="136210">MYLKLINRYPWICFSSLIILYLGLFWLFFIVEEELPVLEDPTIGFEARDTELSNRLNSWRLLIESTSWNGELSLQPTNKTEKTEKASNEKIVENRVRLYRTINYEDQNTNQTTNQRNHRRKNRRKNRPNHLNNRTRSSTIRKEILIESQKLTAINNTDDSRKHDVKVSDEENYSNKSDQQHQRSNPFQSKNHPNSTDYFCGKISDDYVHFVLEPISGDTDLNGDSKRITLQSVRELCRIDRLLRMELRSATKKIDAKNSNEFRLQCETRNFEHCCPSWNLANYIILMNNLHLNQTNNGNNDDDDRDQLIGRDNYECDRIDQEHLDKFLHLLQQCLPFYLDHYLTDDCYESGSKNCPNVPKKCFDHQDLVYNVFHYLADYRFMDADKLILTSPSRSSSSLSTLNINETRLMGSDFDRNPNISIESILLTTSVFLPLAKSVKLMRYYEAIQKMIVYDESLYHNRMVPNEKLRIVAADLGLKFTLFNQALYSDLILVLLACTIILISLLFYTRSLLLTTIAILTNLASLILSLLIYKYLLLIKFFPFLNLLSIIILIAVGSDNTLIYCRAWFCAKSMDSGTAFSGGTLVRKNYEAELMRMFKHVFMSTFCASFTTGGAFFVGFFSNITSLKCFSIFSGLVIVSNFLFTIIAFPLVIIMVENFSVRFRTSITTFLRSQRLLKSFQNLLVPNTEEFQIFESNHLFERYDLEYRNRFWFSRFDSRPSLNPIVASNSSINNLRNSYVLPIRIVFGIVPQDNGNHLDPYDRGSLNFDSKFDLSSQRSQVWLLEFCRDIRLQSFQKPTHGPLSTNCFIETLKSWMDSRKCVEIIGDAVIDHFPCCEMTRFPYEPRIFDQCLQELVDRIHRTPSFIFSSTQAGPRFNRTDSKAKVLVIEFDSIYDGAITSYDNIHSIWITLNRWVEEQLKTAPEELRSGWFITKNLEFYSLQHSLASGIGKLILLSVSIALITLIITTRHLKYSLISFVSIVCIIVCSLAIMILLDWHLNIIECIVISLTIGLSIDATLHYTIAFKNFANLYENRLLGIQMTIAQIGGPVAMSSLTTFIAGSIMLFSTVLAYIQIGTFLMVISVSSFIFSTLFHLSLFNVLGNDFEWNHFEKLRRLINFWKKFKIQTDHNHNRIDLNENKSAQAFDQRIEQNDGIHSKQEKSIKKQRCLHVTSI</sequence>
<evidence type="ECO:0000256" key="5">
    <source>
        <dbReference type="ARBA" id="ARBA00023180"/>
    </source>
</evidence>
<feature type="transmembrane region" description="Helical" evidence="8">
    <location>
        <begin position="1002"/>
        <end position="1023"/>
    </location>
</feature>
<dbReference type="InterPro" id="IPR004869">
    <property type="entry name" value="MMPL_dom"/>
</dbReference>
<organism evidence="10">
    <name type="scientific">Sarcoptes scabiei</name>
    <name type="common">Itch mite</name>
    <name type="synonym">Acarus scabiei</name>
    <dbReference type="NCBI Taxonomy" id="52283"/>
    <lineage>
        <taxon>Eukaryota</taxon>
        <taxon>Metazoa</taxon>
        <taxon>Ecdysozoa</taxon>
        <taxon>Arthropoda</taxon>
        <taxon>Chelicerata</taxon>
        <taxon>Arachnida</taxon>
        <taxon>Acari</taxon>
        <taxon>Acariformes</taxon>
        <taxon>Sarcoptiformes</taxon>
        <taxon>Astigmata</taxon>
        <taxon>Psoroptidia</taxon>
        <taxon>Sarcoptoidea</taxon>
        <taxon>Sarcoptidae</taxon>
        <taxon>Sarcoptinae</taxon>
        <taxon>Sarcoptes</taxon>
    </lineage>
</organism>
<dbReference type="OrthoDB" id="193905at2759"/>
<reference evidence="12" key="1">
    <citation type="journal article" date="2020" name="PLoS Negl. Trop. Dis.">
        <title>High-quality nuclear genome for Sarcoptes scabiei-A critical resource for a neglected parasite.</title>
        <authorList>
            <person name="Korhonen P.K."/>
            <person name="Gasser R.B."/>
            <person name="Ma G."/>
            <person name="Wang T."/>
            <person name="Stroehlein A.J."/>
            <person name="Young N.D."/>
            <person name="Ang C.S."/>
            <person name="Fernando D.D."/>
            <person name="Lu H.C."/>
            <person name="Taylor S."/>
            <person name="Reynolds S.L."/>
            <person name="Mofiz E."/>
            <person name="Najaraj S.H."/>
            <person name="Gowda H."/>
            <person name="Madugundu A."/>
            <person name="Renuse S."/>
            <person name="Holt D."/>
            <person name="Pandey A."/>
            <person name="Papenfuss A.T."/>
            <person name="Fischer K."/>
        </authorList>
    </citation>
    <scope>NUCLEOTIDE SEQUENCE [LARGE SCALE GENOMIC DNA]</scope>
</reference>
<reference evidence="10" key="2">
    <citation type="submission" date="2020-01" db="EMBL/GenBank/DDBJ databases">
        <authorList>
            <person name="Korhonen P.K.K."/>
            <person name="Guangxu M.G."/>
            <person name="Wang T.W."/>
            <person name="Stroehlein A.J.S."/>
            <person name="Young N.D."/>
            <person name="Ang C.-S.A."/>
            <person name="Fernando D.W.F."/>
            <person name="Lu H.L."/>
            <person name="Taylor S.T."/>
            <person name="Ehtesham M.E.M."/>
            <person name="Najaraj S.H.N."/>
            <person name="Harsha G.H.G."/>
            <person name="Madugundu A.M."/>
            <person name="Renuse S.R."/>
            <person name="Holt D.H."/>
            <person name="Pandey A.P."/>
            <person name="Papenfuss A.P."/>
            <person name="Gasser R.B.G."/>
            <person name="Fischer K.F."/>
        </authorList>
    </citation>
    <scope>NUCLEOTIDE SEQUENCE</scope>
    <source>
        <strain evidence="10">SSS_KF_BRIS2020</strain>
    </source>
</reference>
<reference evidence="11" key="3">
    <citation type="submission" date="2022-06" db="UniProtKB">
        <authorList>
            <consortium name="EnsemblMetazoa"/>
        </authorList>
    </citation>
    <scope>IDENTIFICATION</scope>
</reference>
<keyword evidence="5" id="KW-0325">Glycoprotein</keyword>
<keyword evidence="12" id="KW-1185">Reference proteome</keyword>
<dbReference type="InterPro" id="IPR052081">
    <property type="entry name" value="Dispatched_Hh_regulator"/>
</dbReference>
<feature type="transmembrane region" description="Helical" evidence="8">
    <location>
        <begin position="973"/>
        <end position="995"/>
    </location>
</feature>
<feature type="compositionally biased region" description="Basic and acidic residues" evidence="7">
    <location>
        <begin position="158"/>
        <end position="169"/>
    </location>
</feature>
<feature type="transmembrane region" description="Helical" evidence="8">
    <location>
        <begin position="512"/>
        <end position="532"/>
    </location>
</feature>
<proteinExistence type="inferred from homology"/>
<keyword evidence="3 8" id="KW-1133">Transmembrane helix</keyword>
<feature type="region of interest" description="Disordered" evidence="7">
    <location>
        <begin position="155"/>
        <end position="193"/>
    </location>
</feature>
<dbReference type="SUPFAM" id="SSF82866">
    <property type="entry name" value="Multidrug efflux transporter AcrB transmembrane domain"/>
    <property type="match status" value="2"/>
</dbReference>
<feature type="transmembrane region" description="Helical" evidence="8">
    <location>
        <begin position="949"/>
        <end position="967"/>
    </location>
</feature>
<feature type="transmembrane region" description="Helical" evidence="8">
    <location>
        <begin position="630"/>
        <end position="656"/>
    </location>
</feature>
<dbReference type="Proteomes" id="UP000070412">
    <property type="component" value="Unassembled WGS sequence"/>
</dbReference>
<feature type="compositionally biased region" description="Polar residues" evidence="7">
    <location>
        <begin position="174"/>
        <end position="193"/>
    </location>
</feature>
<feature type="transmembrane region" description="Helical" evidence="8">
    <location>
        <begin position="601"/>
        <end position="624"/>
    </location>
</feature>
<evidence type="ECO:0000313" key="12">
    <source>
        <dbReference type="Proteomes" id="UP000070412"/>
    </source>
</evidence>
<dbReference type="Gene3D" id="1.20.1640.10">
    <property type="entry name" value="Multidrug efflux transporter AcrB transmembrane domain"/>
    <property type="match status" value="2"/>
</dbReference>
<comment type="subcellular location">
    <subcellularLocation>
        <location evidence="1">Membrane</location>
        <topology evidence="1">Multi-pass membrane protein</topology>
    </subcellularLocation>
</comment>
<evidence type="ECO:0000256" key="7">
    <source>
        <dbReference type="SAM" id="MobiDB-lite"/>
    </source>
</evidence>
<evidence type="ECO:0000256" key="3">
    <source>
        <dbReference type="ARBA" id="ARBA00022989"/>
    </source>
</evidence>
<dbReference type="Pfam" id="PF03176">
    <property type="entry name" value="MMPL"/>
    <property type="match status" value="1"/>
</dbReference>
<dbReference type="EnsemblMetazoa" id="SSS_4801s_mrna">
    <property type="protein sequence ID" value="KAF7495292.1"/>
    <property type="gene ID" value="SSS_4801"/>
</dbReference>
<dbReference type="PANTHER" id="PTHR45951:SF3">
    <property type="entry name" value="PROTEIN DISPATCHED"/>
    <property type="match status" value="1"/>
</dbReference>
<keyword evidence="4 8" id="KW-0472">Membrane</keyword>
<evidence type="ECO:0000256" key="1">
    <source>
        <dbReference type="ARBA" id="ARBA00004141"/>
    </source>
</evidence>
<comment type="similarity">
    <text evidence="6">Belongs to the dispatched family.</text>
</comment>
<feature type="region of interest" description="Disordered" evidence="7">
    <location>
        <begin position="102"/>
        <end position="142"/>
    </location>
</feature>
<gene>
    <name evidence="10" type="ORF">SSS_4801</name>
</gene>
<dbReference type="PANTHER" id="PTHR45951">
    <property type="entry name" value="PROTEIN DISPATCHED-RELATED"/>
    <property type="match status" value="1"/>
</dbReference>
<evidence type="ECO:0000313" key="11">
    <source>
        <dbReference type="EnsemblMetazoa" id="KAF7495292.1"/>
    </source>
</evidence>
<feature type="transmembrane region" description="Helical" evidence="8">
    <location>
        <begin position="1078"/>
        <end position="1101"/>
    </location>
</feature>
<keyword evidence="2 8" id="KW-0812">Transmembrane</keyword>
<dbReference type="GO" id="GO:0022857">
    <property type="term" value="F:transmembrane transporter activity"/>
    <property type="evidence" value="ECO:0007669"/>
    <property type="project" value="TreeGrafter"/>
</dbReference>
<dbReference type="GO" id="GO:0007224">
    <property type="term" value="P:smoothened signaling pathway"/>
    <property type="evidence" value="ECO:0007669"/>
    <property type="project" value="TreeGrafter"/>
</dbReference>
<evidence type="ECO:0000256" key="8">
    <source>
        <dbReference type="SAM" id="Phobius"/>
    </source>
</evidence>
<feature type="transmembrane region" description="Helical" evidence="8">
    <location>
        <begin position="12"/>
        <end position="31"/>
    </location>
</feature>
<dbReference type="EMBL" id="WVUK01000049">
    <property type="protein sequence ID" value="KAF7495292.1"/>
    <property type="molecule type" value="Genomic_DNA"/>
</dbReference>
<evidence type="ECO:0000256" key="4">
    <source>
        <dbReference type="ARBA" id="ARBA00023136"/>
    </source>
</evidence>
<feature type="transmembrane region" description="Helical" evidence="8">
    <location>
        <begin position="538"/>
        <end position="556"/>
    </location>
</feature>